<name>A0A380Z9K3_9BACE</name>
<feature type="chain" id="PRO_5044586816" evidence="1">
    <location>
        <begin position="21"/>
        <end position="221"/>
    </location>
</feature>
<dbReference type="EMBL" id="VVZX01000012">
    <property type="protein sequence ID" value="KAA5273744.1"/>
    <property type="molecule type" value="Genomic_DNA"/>
</dbReference>
<dbReference type="EMBL" id="CP072227">
    <property type="protein sequence ID" value="QUT45346.1"/>
    <property type="molecule type" value="Genomic_DNA"/>
</dbReference>
<protein>
    <submittedName>
        <fullName evidence="2">DUF3826 domain-containing protein</fullName>
    </submittedName>
    <submittedName>
        <fullName evidence="6">Protein of uncharacterized function (DUF3826)</fullName>
    </submittedName>
</protein>
<dbReference type="Proteomes" id="UP000335496">
    <property type="component" value="Unassembled WGS sequence"/>
</dbReference>
<dbReference type="OrthoDB" id="1375905at2"/>
<evidence type="ECO:0000313" key="7">
    <source>
        <dbReference type="Proteomes" id="UP000254424"/>
    </source>
</evidence>
<evidence type="ECO:0000313" key="5">
    <source>
        <dbReference type="EMBL" id="RYT73701.1"/>
    </source>
</evidence>
<evidence type="ECO:0000313" key="10">
    <source>
        <dbReference type="Proteomes" id="UP000335496"/>
    </source>
</evidence>
<evidence type="ECO:0000313" key="2">
    <source>
        <dbReference type="EMBL" id="KAA5273744.1"/>
    </source>
</evidence>
<dbReference type="EMBL" id="UFSX01000002">
    <property type="protein sequence ID" value="SUV43663.1"/>
    <property type="molecule type" value="Genomic_DNA"/>
</dbReference>
<evidence type="ECO:0000313" key="4">
    <source>
        <dbReference type="EMBL" id="RHF08777.1"/>
    </source>
</evidence>
<evidence type="ECO:0000313" key="3">
    <source>
        <dbReference type="EMBL" id="QUT45346.1"/>
    </source>
</evidence>
<dbReference type="InterPro" id="IPR024284">
    <property type="entry name" value="DUF3826"/>
</dbReference>
<dbReference type="RefSeq" id="WP_004288934.1">
    <property type="nucleotide sequence ID" value="NZ_CABKNQ010000019.1"/>
</dbReference>
<dbReference type="Pfam" id="PF12875">
    <property type="entry name" value="DUF3826"/>
    <property type="match status" value="1"/>
</dbReference>
<keyword evidence="10" id="KW-1185">Reference proteome</keyword>
<dbReference type="GeneID" id="93069806"/>
<dbReference type="Proteomes" id="UP000291917">
    <property type="component" value="Unassembled WGS sequence"/>
</dbReference>
<sequence length="221" mass="25500">MLKKIFLSIMFCCVALSASAVELDSLGRDPNYVKSILKRSEKIVDNLGITDPAVKQNVLYILANRYFKLNDIYEVRDQKVKYAKAVLTGASKQAAIEAAELEKDATLYRCHFEFPASLSLYINDKQIDAIKDGMTYNSLQVQYESLVDMVPSLTEEEKKQIYAWYKEAREFSMDAENSDKKHAAFNKYKGRINNYLTKRGYDLVKERNEWYKRLKAAGKKI</sequence>
<reference evidence="3" key="5">
    <citation type="journal article" date="2021" name="PLoS Genet.">
        <title>Mobile Type VI secretion system loci of the gut Bacteroidales display extensive intra-ecosystem transfer, multi-species spread and geographical clustering.</title>
        <authorList>
            <person name="Garcia-Bayona L."/>
            <person name="Coyne M.J."/>
            <person name="Comstock L.E."/>
        </authorList>
    </citation>
    <scope>NUCLEOTIDE SEQUENCE</scope>
    <source>
        <strain evidence="3">CL11T00C20</strain>
    </source>
</reference>
<dbReference type="Proteomes" id="UP000679226">
    <property type="component" value="Chromosome"/>
</dbReference>
<evidence type="ECO:0000313" key="9">
    <source>
        <dbReference type="Proteomes" id="UP000291917"/>
    </source>
</evidence>
<reference evidence="2 10" key="3">
    <citation type="journal article" date="2019" name="Nat. Med.">
        <title>A library of human gut bacterial isolates paired with longitudinal multiomics data enables mechanistic microbiome research.</title>
        <authorList>
            <person name="Poyet M."/>
            <person name="Groussin M."/>
            <person name="Gibbons S.M."/>
            <person name="Avila-Pacheco J."/>
            <person name="Jiang X."/>
            <person name="Kearney S.M."/>
            <person name="Perrotta A.R."/>
            <person name="Berdy B."/>
            <person name="Zhao S."/>
            <person name="Lieberman T.D."/>
            <person name="Swanson P.K."/>
            <person name="Smith M."/>
            <person name="Roesemann S."/>
            <person name="Alexander J.E."/>
            <person name="Rich S.A."/>
            <person name="Livny J."/>
            <person name="Vlamakis H."/>
            <person name="Clish C."/>
            <person name="Bullock K."/>
            <person name="Deik A."/>
            <person name="Scott J."/>
            <person name="Pierce K.A."/>
            <person name="Xavier R.J."/>
            <person name="Alm E.J."/>
        </authorList>
    </citation>
    <scope>NUCLEOTIDE SEQUENCE [LARGE SCALE GENOMIC DNA]</scope>
    <source>
        <strain evidence="2 10">BIOML-A1</strain>
    </source>
</reference>
<gene>
    <name evidence="4" type="ORF">DW701_09300</name>
    <name evidence="5" type="ORF">EAJ03_09865</name>
    <name evidence="2" type="ORF">F2Z23_10455</name>
    <name evidence="3" type="ORF">INE88_02167</name>
    <name evidence="6" type="ORF">NCTC11155_03068</name>
</gene>
<dbReference type="EMBL" id="QSLA01000009">
    <property type="protein sequence ID" value="RHF08777.1"/>
    <property type="molecule type" value="Genomic_DNA"/>
</dbReference>
<reference evidence="4 8" key="2">
    <citation type="submission" date="2018-08" db="EMBL/GenBank/DDBJ databases">
        <title>A genome reference for cultivated species of the human gut microbiota.</title>
        <authorList>
            <person name="Zou Y."/>
            <person name="Xue W."/>
            <person name="Luo G."/>
        </authorList>
    </citation>
    <scope>NUCLEOTIDE SEQUENCE [LARGE SCALE GENOMIC DNA]</scope>
    <source>
        <strain evidence="4 8">AM26-26AC</strain>
    </source>
</reference>
<reference evidence="5 9" key="4">
    <citation type="journal article" date="2019" name="Science, e1252229">
        <title>Invertible promoters mediate bacterial phase variation, antibiotic resistance, and host adaptation in the gut.</title>
        <authorList>
            <person name="Jiang X."/>
            <person name="Hall A.B."/>
            <person name="Arthur T.D."/>
            <person name="Plichta D.R."/>
            <person name="Covington C.T."/>
            <person name="Poyet M."/>
            <person name="Crothers J."/>
            <person name="Moses P.L."/>
            <person name="Tolonen A.C."/>
            <person name="Vlamakis H."/>
            <person name="Alm E.J."/>
            <person name="Xavier R.J."/>
        </authorList>
    </citation>
    <scope>NUCLEOTIDE SEQUENCE [LARGE SCALE GENOMIC DNA]</scope>
    <source>
        <strain evidence="5">Bj_0095</strain>
        <strain evidence="9">bj_0095</strain>
    </source>
</reference>
<dbReference type="EMBL" id="RCXL01000013">
    <property type="protein sequence ID" value="RYT73701.1"/>
    <property type="molecule type" value="Genomic_DNA"/>
</dbReference>
<dbReference type="KEGG" id="beg:INE88_02167"/>
<evidence type="ECO:0000256" key="1">
    <source>
        <dbReference type="SAM" id="SignalP"/>
    </source>
</evidence>
<evidence type="ECO:0000313" key="6">
    <source>
        <dbReference type="EMBL" id="SUV43663.1"/>
    </source>
</evidence>
<proteinExistence type="predicted"/>
<dbReference type="Proteomes" id="UP000283538">
    <property type="component" value="Unassembled WGS sequence"/>
</dbReference>
<dbReference type="AlphaFoldDB" id="A0A380Z9K3"/>
<reference evidence="6 7" key="1">
    <citation type="submission" date="2018-06" db="EMBL/GenBank/DDBJ databases">
        <authorList>
            <consortium name="Pathogen Informatics"/>
            <person name="Doyle S."/>
        </authorList>
    </citation>
    <scope>NUCLEOTIDE SEQUENCE [LARGE SCALE GENOMIC DNA]</scope>
    <source>
        <strain evidence="6 7">NCTC11155</strain>
    </source>
</reference>
<feature type="signal peptide" evidence="1">
    <location>
        <begin position="1"/>
        <end position="20"/>
    </location>
</feature>
<accession>A0A380Z9K3</accession>
<keyword evidence="1" id="KW-0732">Signal</keyword>
<dbReference type="Proteomes" id="UP000254424">
    <property type="component" value="Unassembled WGS sequence"/>
</dbReference>
<dbReference type="STRING" id="483216.BACEGG_00652"/>
<evidence type="ECO:0000313" key="8">
    <source>
        <dbReference type="Proteomes" id="UP000283538"/>
    </source>
</evidence>
<organism evidence="6 7">
    <name type="scientific">Bacteroides eggerthii</name>
    <dbReference type="NCBI Taxonomy" id="28111"/>
    <lineage>
        <taxon>Bacteria</taxon>
        <taxon>Pseudomonadati</taxon>
        <taxon>Bacteroidota</taxon>
        <taxon>Bacteroidia</taxon>
        <taxon>Bacteroidales</taxon>
        <taxon>Bacteroidaceae</taxon>
        <taxon>Bacteroides</taxon>
    </lineage>
</organism>